<dbReference type="InterPro" id="IPR019545">
    <property type="entry name" value="DM13_domain"/>
</dbReference>
<dbReference type="KEGG" id="ncl:C5F47_01170"/>
<dbReference type="AlphaFoldDB" id="A0A7D5R007"/>
<dbReference type="Proteomes" id="UP000509771">
    <property type="component" value="Chromosome"/>
</dbReference>
<accession>A0A7D5R007</accession>
<dbReference type="Pfam" id="PF10517">
    <property type="entry name" value="DM13"/>
    <property type="match status" value="1"/>
</dbReference>
<feature type="domain" description="DM13" evidence="1">
    <location>
        <begin position="77"/>
        <end position="177"/>
    </location>
</feature>
<gene>
    <name evidence="2" type="ORF">C5F47_01170</name>
</gene>
<dbReference type="EMBL" id="CP026993">
    <property type="protein sequence ID" value="QLH02277.1"/>
    <property type="molecule type" value="Genomic_DNA"/>
</dbReference>
<reference evidence="2 3" key="1">
    <citation type="submission" date="2018-02" db="EMBL/GenBank/DDBJ databases">
        <title>Complete genome of Nitrosopumilus cobalaminigenes HCA1.</title>
        <authorList>
            <person name="Qin W."/>
            <person name="Zheng Y."/>
            <person name="Stahl D.A."/>
        </authorList>
    </citation>
    <scope>NUCLEOTIDE SEQUENCE [LARGE SCALE GENOMIC DNA]</scope>
    <source>
        <strain evidence="2 3">HCA1</strain>
    </source>
</reference>
<proteinExistence type="predicted"/>
<dbReference type="PROSITE" id="PS51549">
    <property type="entry name" value="DM13"/>
    <property type="match status" value="1"/>
</dbReference>
<sequence length="179" mass="19522">MNKLVGIAILAIIVGGVSVYAVSPYFTESTIDESIPTGAIIQSEIKNNDMIVSHDKESVMEEEAMMMEEVIPVSYAGTFVGVGDGIHDAQGNVFTIPLEDNSNILRLENFKSTNGPDLYVYLATDDNASEFINLGELKANNGNQNYEIPENSDLNKYNKVLVWCKAFGVLFGSAELSTQ</sequence>
<organism evidence="2 3">
    <name type="scientific">Nitrosopumilus cobalaminigenes</name>
    <dbReference type="NCBI Taxonomy" id="1470066"/>
    <lineage>
        <taxon>Archaea</taxon>
        <taxon>Nitrososphaerota</taxon>
        <taxon>Nitrososphaeria</taxon>
        <taxon>Nitrosopumilales</taxon>
        <taxon>Nitrosopumilaceae</taxon>
        <taxon>Nitrosopumilus</taxon>
    </lineage>
</organism>
<keyword evidence="3" id="KW-1185">Reference proteome</keyword>
<dbReference type="GeneID" id="56058581"/>
<protein>
    <recommendedName>
        <fullName evidence="1">DM13 domain-containing protein</fullName>
    </recommendedName>
</protein>
<evidence type="ECO:0000313" key="3">
    <source>
        <dbReference type="Proteomes" id="UP000509771"/>
    </source>
</evidence>
<evidence type="ECO:0000313" key="2">
    <source>
        <dbReference type="EMBL" id="QLH02277.1"/>
    </source>
</evidence>
<name>A0A7D5R007_9ARCH</name>
<dbReference type="RefSeq" id="WP_179361108.1">
    <property type="nucleotide sequence ID" value="NZ_CP026993.1"/>
</dbReference>
<dbReference type="OrthoDB" id="306569at2157"/>
<evidence type="ECO:0000259" key="1">
    <source>
        <dbReference type="PROSITE" id="PS51549"/>
    </source>
</evidence>